<accession>A0A2M8S380</accession>
<evidence type="ECO:0000256" key="11">
    <source>
        <dbReference type="ARBA" id="ARBA00032922"/>
    </source>
</evidence>
<evidence type="ECO:0000313" key="13">
    <source>
        <dbReference type="EMBL" id="PJG85613.1"/>
    </source>
</evidence>
<dbReference type="InterPro" id="IPR052117">
    <property type="entry name" value="Cas10/Csm1_subtype-III-A"/>
</dbReference>
<dbReference type="GO" id="GO:0005524">
    <property type="term" value="F:ATP binding"/>
    <property type="evidence" value="ECO:0007669"/>
    <property type="project" value="UniProtKB-KW"/>
</dbReference>
<feature type="domain" description="GGDEF" evidence="12">
    <location>
        <begin position="630"/>
        <end position="766"/>
    </location>
</feature>
<evidence type="ECO:0000256" key="9">
    <source>
        <dbReference type="ARBA" id="ARBA00022840"/>
    </source>
</evidence>
<protein>
    <recommendedName>
        <fullName evidence="2">CRISPR system single-strand-specific deoxyribonuclease Cas10/Csm1 (subtype III-A)</fullName>
    </recommendedName>
    <alternativeName>
        <fullName evidence="11">Cyclic oligoadenylate synthase</fullName>
    </alternativeName>
</protein>
<dbReference type="InterPro" id="IPR043128">
    <property type="entry name" value="Rev_trsase/Diguanyl_cyclase"/>
</dbReference>
<dbReference type="PANTHER" id="PTHR36528:SF1">
    <property type="entry name" value="CRISPR SYSTEM SINGLE-STRAND-SPECIFIC DEOXYRIBONUCLEASE CAS10_CSM1 (SUBTYPE III-A)"/>
    <property type="match status" value="1"/>
</dbReference>
<reference evidence="13 14" key="1">
    <citation type="submission" date="2017-11" db="EMBL/GenBank/DDBJ databases">
        <title>Reclassification of Bisgaard taxon 7 as Conservatibacter flavescens gen. nov., sp. nov.</title>
        <authorList>
            <person name="Christensen H."/>
        </authorList>
    </citation>
    <scope>NUCLEOTIDE SEQUENCE [LARGE SCALE GENOMIC DNA]</scope>
    <source>
        <strain evidence="13 14">7_4</strain>
    </source>
</reference>
<evidence type="ECO:0000256" key="4">
    <source>
        <dbReference type="ARBA" id="ARBA00022722"/>
    </source>
</evidence>
<dbReference type="NCBIfam" id="TIGR02578">
    <property type="entry name" value="cas_TM1811_Csm1"/>
    <property type="match status" value="1"/>
</dbReference>
<dbReference type="InterPro" id="IPR013408">
    <property type="entry name" value="Cas10/Csm1"/>
</dbReference>
<evidence type="ECO:0000256" key="6">
    <source>
        <dbReference type="ARBA" id="ARBA00022759"/>
    </source>
</evidence>
<dbReference type="GO" id="GO:0016740">
    <property type="term" value="F:transferase activity"/>
    <property type="evidence" value="ECO:0007669"/>
    <property type="project" value="UniProtKB-KW"/>
</dbReference>
<keyword evidence="9" id="KW-0067">ATP-binding</keyword>
<keyword evidence="3" id="KW-0808">Transferase</keyword>
<dbReference type="InterPro" id="IPR054767">
    <property type="entry name" value="Cas10-Cmr2_palm2"/>
</dbReference>
<dbReference type="PROSITE" id="PS50887">
    <property type="entry name" value="GGDEF"/>
    <property type="match status" value="1"/>
</dbReference>
<dbReference type="AlphaFoldDB" id="A0A2M8S380"/>
<dbReference type="InterPro" id="IPR000160">
    <property type="entry name" value="GGDEF_dom"/>
</dbReference>
<evidence type="ECO:0000256" key="1">
    <source>
        <dbReference type="ARBA" id="ARBA00005700"/>
    </source>
</evidence>
<organism evidence="13 14">
    <name type="scientific">Conservatibacter flavescens</name>
    <dbReference type="NCBI Taxonomy" id="28161"/>
    <lineage>
        <taxon>Bacteria</taxon>
        <taxon>Pseudomonadati</taxon>
        <taxon>Pseudomonadota</taxon>
        <taxon>Gammaproteobacteria</taxon>
        <taxon>Pasteurellales</taxon>
        <taxon>Pasteurellaceae</taxon>
        <taxon>Conservatibacter</taxon>
    </lineage>
</organism>
<evidence type="ECO:0000256" key="2">
    <source>
        <dbReference type="ARBA" id="ARBA00014333"/>
    </source>
</evidence>
<dbReference type="EMBL" id="PHHA01000009">
    <property type="protein sequence ID" value="PJG85613.1"/>
    <property type="molecule type" value="Genomic_DNA"/>
</dbReference>
<proteinExistence type="inferred from homology"/>
<keyword evidence="14" id="KW-1185">Reference proteome</keyword>
<keyword evidence="6" id="KW-0255">Endonuclease</keyword>
<evidence type="ECO:0000256" key="3">
    <source>
        <dbReference type="ARBA" id="ARBA00022679"/>
    </source>
</evidence>
<dbReference type="InterPro" id="IPR041062">
    <property type="entry name" value="Csm1_B"/>
</dbReference>
<dbReference type="Pfam" id="PF22335">
    <property type="entry name" value="Cas10-Cmr2_palm2"/>
    <property type="match status" value="1"/>
</dbReference>
<evidence type="ECO:0000256" key="10">
    <source>
        <dbReference type="ARBA" id="ARBA00023118"/>
    </source>
</evidence>
<comment type="similarity">
    <text evidence="1">Belongs to the CRISPR-associated Cas10/Csm1 family.</text>
</comment>
<evidence type="ECO:0000256" key="8">
    <source>
        <dbReference type="ARBA" id="ARBA00022839"/>
    </source>
</evidence>
<gene>
    <name evidence="13" type="primary">cas10</name>
    <name evidence="13" type="ORF">CVP05_05470</name>
</gene>
<keyword evidence="4" id="KW-0540">Nuclease</keyword>
<keyword evidence="8" id="KW-0269">Exonuclease</keyword>
<dbReference type="GO" id="GO:0051607">
    <property type="term" value="P:defense response to virus"/>
    <property type="evidence" value="ECO:0007669"/>
    <property type="project" value="UniProtKB-KW"/>
</dbReference>
<dbReference type="RefSeq" id="WP_100288569.1">
    <property type="nucleotide sequence ID" value="NZ_PHHA01000009.1"/>
</dbReference>
<evidence type="ECO:0000313" key="14">
    <source>
        <dbReference type="Proteomes" id="UP000229329"/>
    </source>
</evidence>
<dbReference type="GO" id="GO:0004527">
    <property type="term" value="F:exonuclease activity"/>
    <property type="evidence" value="ECO:0007669"/>
    <property type="project" value="UniProtKB-KW"/>
</dbReference>
<dbReference type="Gene3D" id="3.30.70.270">
    <property type="match status" value="1"/>
</dbReference>
<dbReference type="Pfam" id="PF18211">
    <property type="entry name" value="Csm1_B"/>
    <property type="match status" value="1"/>
</dbReference>
<keyword evidence="5" id="KW-0547">Nucleotide-binding</keyword>
<evidence type="ECO:0000259" key="12">
    <source>
        <dbReference type="PROSITE" id="PS50887"/>
    </source>
</evidence>
<sequence>MNTLLSSSCRVAFAALIHDLGKLAQRAKLPISADVLDAHKTLYCPFNQEKDYHSHLHAAYTGFAVDLIERYLPDLIKNDVTPFKSRSITESSNITDSLINAASAHHKPDTFLQWIIATADRVASGFERDEFEKYYNLENSTSKSDKNHYQARLLTLFEAIRLGENRPKLEAHAEYKYAYPLAPLNAKQIFPAERKDIEPTNDSDAQAEYLALWEQFVEGIKAIPESHKQRWELWLDHFDTAYQCFTSNIPSATAFGVTLDVSLYDHSKTTAVLATALWRWFEEQGKADNSQVTYLQNREASWNDNKFLLIQGDFFGIQDFIFSGGSETNKQAAKLLRGRSFQVSLFTELAALKILQACQLPATSQIMNAAGKFLIVAPNTEAVRQAIETTREELNQWAVEHTYGLIGIGIATTEACCNDFIGKKFEALQTTLFQQLEVAKLQRLDLTDSTASIQEVNYHNGVCRFNHYFPATDEKGQSTISADQIKIGELLTKKDRLLICNENSEIYQGNKTQTLSLPIFGYRVVFTDNEEITGKFGELVAKNQLYRVWDFSLPQSTQHSIWNGYARRYINAYIPLFKENDYYNSYKYKNIEEIPEQGKIKTLDFIACEDRIACEDSLSDQSSPKFIGQTALMTLKGDVDNLGTIFQKGLENPSFAKIASLSRQMNQFFSLWLPAYCAESSQDMYTVFAGGDDFFLIGSWKQTQHLAYAMQQKFAAYVVNPEIHFSSGLTMTKVGHSVPHLGELAEEALEKAKKFAGKNAVTIYNRTIGWGEWQPLVKELGDEIERLAQTYHISTSYLYSLIRLSEQAEKEDKDLEATLWRSRFYYRTARYVTDKLAKEERSQALNDIATSLGEGIANYKINFAIPLFNYFYQKR</sequence>
<dbReference type="Proteomes" id="UP000229329">
    <property type="component" value="Unassembled WGS sequence"/>
</dbReference>
<evidence type="ECO:0000256" key="5">
    <source>
        <dbReference type="ARBA" id="ARBA00022741"/>
    </source>
</evidence>
<dbReference type="GO" id="GO:0004519">
    <property type="term" value="F:endonuclease activity"/>
    <property type="evidence" value="ECO:0007669"/>
    <property type="project" value="UniProtKB-KW"/>
</dbReference>
<keyword evidence="7" id="KW-0378">Hydrolase</keyword>
<comment type="caution">
    <text evidence="13">The sequence shown here is derived from an EMBL/GenBank/DDBJ whole genome shotgun (WGS) entry which is preliminary data.</text>
</comment>
<name>A0A2M8S380_9PAST</name>
<evidence type="ECO:0000256" key="7">
    <source>
        <dbReference type="ARBA" id="ARBA00022801"/>
    </source>
</evidence>
<keyword evidence="10" id="KW-0051">Antiviral defense</keyword>
<dbReference type="PANTHER" id="PTHR36528">
    <property type="entry name" value="CRISPR SYSTEM SINGLE-STRAND-SPECIFIC DEOXYRIBONUCLEASE CAS10/CSM1 (SUBTYPE III-A)"/>
    <property type="match status" value="1"/>
</dbReference>
<dbReference type="OrthoDB" id="9768769at2"/>